<accession>A0A0V8GJV4</accession>
<reference evidence="1 2" key="1">
    <citation type="journal article" date="2015" name="Int. J. Syst. Evol. Microbiol.">
        <title>Exiguobacterium enclense sp. nov., isolated from sediment.</title>
        <authorList>
            <person name="Dastager S.G."/>
            <person name="Mawlankar R."/>
            <person name="Sonalkar V.V."/>
            <person name="Thorat M.N."/>
            <person name="Mual P."/>
            <person name="Verma A."/>
            <person name="Krishnamurthi S."/>
            <person name="Tang S.K."/>
            <person name="Li W.J."/>
        </authorList>
    </citation>
    <scope>NUCLEOTIDE SEQUENCE [LARGE SCALE GENOMIC DNA]</scope>
    <source>
        <strain evidence="1 2">NIO-1109</strain>
    </source>
</reference>
<protein>
    <recommendedName>
        <fullName evidence="3">Peptidyl-prolyl cis-trans isomerase</fullName>
    </recommendedName>
</protein>
<gene>
    <name evidence="1" type="ORF">AS033_03865</name>
</gene>
<evidence type="ECO:0000313" key="1">
    <source>
        <dbReference type="EMBL" id="KSU50528.1"/>
    </source>
</evidence>
<dbReference type="OrthoDB" id="2404998at2"/>
<evidence type="ECO:0008006" key="3">
    <source>
        <dbReference type="Google" id="ProtNLM"/>
    </source>
</evidence>
<dbReference type="EMBL" id="LNQL01000001">
    <property type="protein sequence ID" value="KSU50528.1"/>
    <property type="molecule type" value="Genomic_DNA"/>
</dbReference>
<dbReference type="Proteomes" id="UP000053797">
    <property type="component" value="Unassembled WGS sequence"/>
</dbReference>
<proteinExistence type="predicted"/>
<evidence type="ECO:0000313" key="2">
    <source>
        <dbReference type="Proteomes" id="UP000053797"/>
    </source>
</evidence>
<comment type="caution">
    <text evidence="1">The sequence shown here is derived from an EMBL/GenBank/DDBJ whole genome shotgun (WGS) entry which is preliminary data.</text>
</comment>
<sequence>MIFTINGKVRHQLTIDPTVWIFDERKVEIEKIGQPADTSEQEAYYAKMGAAWDKGIMEGSRTDHNRPMTRAEKEAALQGSFAMALAPFIRNAELLPDAIAIRFEGEETVELPLEQLDEVYLQFSQDGKVLADGPVHLLHGQRIVKSVHTVTVI</sequence>
<organism evidence="1 2">
    <name type="scientific">Exiguobacterium indicum</name>
    <dbReference type="NCBI Taxonomy" id="296995"/>
    <lineage>
        <taxon>Bacteria</taxon>
        <taxon>Bacillati</taxon>
        <taxon>Bacillota</taxon>
        <taxon>Bacilli</taxon>
        <taxon>Bacillales</taxon>
        <taxon>Bacillales Family XII. Incertae Sedis</taxon>
        <taxon>Exiguobacterium</taxon>
    </lineage>
</organism>
<dbReference type="AlphaFoldDB" id="A0A0V8GJV4"/>
<name>A0A0V8GJV4_9BACL</name>
<dbReference type="RefSeq" id="WP_058264777.1">
    <property type="nucleotide sequence ID" value="NZ_FMYN01000001.1"/>
</dbReference>